<dbReference type="Proteomes" id="UP000292302">
    <property type="component" value="Unassembled WGS sequence"/>
</dbReference>
<dbReference type="PROSITE" id="PS51257">
    <property type="entry name" value="PROKAR_LIPOPROTEIN"/>
    <property type="match status" value="1"/>
</dbReference>
<dbReference type="EMBL" id="QJUI01000008">
    <property type="protein sequence ID" value="TBU80156.1"/>
    <property type="molecule type" value="Genomic_DNA"/>
</dbReference>
<keyword evidence="4" id="KW-0449">Lipoprotein</keyword>
<gene>
    <name evidence="4" type="ORF">DNK06_10270</name>
</gene>
<feature type="chain" id="PRO_5020892844" evidence="2">
    <location>
        <begin position="30"/>
        <end position="294"/>
    </location>
</feature>
<proteinExistence type="predicted"/>
<keyword evidence="1" id="KW-0472">Membrane</keyword>
<feature type="transmembrane region" description="Helical" evidence="1">
    <location>
        <begin position="98"/>
        <end position="115"/>
    </location>
</feature>
<dbReference type="AlphaFoldDB" id="A0A4Q9QLK6"/>
<feature type="domain" description="YMGG-like Gly-zipper" evidence="3">
    <location>
        <begin position="72"/>
        <end position="115"/>
    </location>
</feature>
<protein>
    <submittedName>
        <fullName evidence="4">Type VI secretion-associated lipoprotein TagQ</fullName>
    </submittedName>
</protein>
<feature type="transmembrane region" description="Helical" evidence="1">
    <location>
        <begin position="71"/>
        <end position="89"/>
    </location>
</feature>
<keyword evidence="1" id="KW-1133">Transmembrane helix</keyword>
<dbReference type="OrthoDB" id="7028056at2"/>
<name>A0A4Q9QLK6_9GAMM</name>
<organism evidence="4 5">
    <name type="scientific">Phytopseudomonas daroniae</name>
    <dbReference type="NCBI Taxonomy" id="2487519"/>
    <lineage>
        <taxon>Bacteria</taxon>
        <taxon>Pseudomonadati</taxon>
        <taxon>Pseudomonadota</taxon>
        <taxon>Gammaproteobacteria</taxon>
        <taxon>Pseudomonadales</taxon>
        <taxon>Pseudomonadaceae</taxon>
        <taxon>Phytopseudomonas</taxon>
    </lineage>
</organism>
<evidence type="ECO:0000313" key="5">
    <source>
        <dbReference type="Proteomes" id="UP000292302"/>
    </source>
</evidence>
<dbReference type="InterPro" id="IPR027367">
    <property type="entry name" value="Gly-zipper_YMGG"/>
</dbReference>
<reference evidence="4 5" key="1">
    <citation type="submission" date="2018-06" db="EMBL/GenBank/DDBJ databases">
        <title>Three novel Pseudomonas species isolated from symptomatic oak.</title>
        <authorList>
            <person name="Bueno-Gonzalez V."/>
            <person name="Brady C."/>
        </authorList>
    </citation>
    <scope>NUCLEOTIDE SEQUENCE [LARGE SCALE GENOMIC DNA]</scope>
    <source>
        <strain evidence="4 5">P9A</strain>
    </source>
</reference>
<sequence>MQNPNKALAFSSMRTALLSAVTCTSVLLAGCAGISSPSSQVASTTKAEFFPQCYEPVKQLRSSDEAMSRSIAIGAVTGGLLGAIGGALVDDDKRGRNAAIGAAGGALAGGAVAYYNQRQQQISDDNARLASYATDIDTNNEAIDRNIRYATAAQSCYQQSFTQLRADRKANKISDAEGRTRLAEIVSGLNETNALLAKVDGRTGENVSTYTQAYEKDLQTVGVERQEVTKVATAKQPKATAKVTKEVITTEQSLQKAQAKQKESQQVASRGRTLVSDVCNNPDMGDWAPASCKA</sequence>
<evidence type="ECO:0000313" key="4">
    <source>
        <dbReference type="EMBL" id="TBU80156.1"/>
    </source>
</evidence>
<keyword evidence="5" id="KW-1185">Reference proteome</keyword>
<evidence type="ECO:0000259" key="3">
    <source>
        <dbReference type="Pfam" id="PF13441"/>
    </source>
</evidence>
<accession>A0A4Q9QLK6</accession>
<dbReference type="Pfam" id="PF13441">
    <property type="entry name" value="Gly-zipper_YMGG"/>
    <property type="match status" value="1"/>
</dbReference>
<evidence type="ECO:0000256" key="1">
    <source>
        <dbReference type="SAM" id="Phobius"/>
    </source>
</evidence>
<keyword evidence="2" id="KW-0732">Signal</keyword>
<evidence type="ECO:0000256" key="2">
    <source>
        <dbReference type="SAM" id="SignalP"/>
    </source>
</evidence>
<dbReference type="NCBIfam" id="NF041250">
    <property type="entry name" value="VI_TagQ"/>
    <property type="match status" value="1"/>
</dbReference>
<dbReference type="RefSeq" id="WP_131179941.1">
    <property type="nucleotide sequence ID" value="NZ_QJUI01000008.1"/>
</dbReference>
<comment type="caution">
    <text evidence="4">The sequence shown here is derived from an EMBL/GenBank/DDBJ whole genome shotgun (WGS) entry which is preliminary data.</text>
</comment>
<keyword evidence="1" id="KW-0812">Transmembrane</keyword>
<feature type="signal peptide" evidence="2">
    <location>
        <begin position="1"/>
        <end position="29"/>
    </location>
</feature>